<comment type="caution">
    <text evidence="1">The sequence shown here is derived from an EMBL/GenBank/DDBJ whole genome shotgun (WGS) entry which is preliminary data.</text>
</comment>
<reference evidence="1" key="1">
    <citation type="journal article" date="2023" name="DNA Res.">
        <title>Chromosome-level genome assembly of Phrynocephalus forsythii using third-generation DNA sequencing and Hi-C analysis.</title>
        <authorList>
            <person name="Qi Y."/>
            <person name="Zhao W."/>
            <person name="Zhao Y."/>
            <person name="Niu C."/>
            <person name="Cao S."/>
            <person name="Zhang Y."/>
        </authorList>
    </citation>
    <scope>NUCLEOTIDE SEQUENCE</scope>
    <source>
        <tissue evidence="1">Muscle</tissue>
    </source>
</reference>
<evidence type="ECO:0008006" key="3">
    <source>
        <dbReference type="Google" id="ProtNLM"/>
    </source>
</evidence>
<evidence type="ECO:0000313" key="2">
    <source>
        <dbReference type="Proteomes" id="UP001142489"/>
    </source>
</evidence>
<gene>
    <name evidence="1" type="ORF">JRQ81_017382</name>
</gene>
<dbReference type="InterPro" id="IPR036397">
    <property type="entry name" value="RNaseH_sf"/>
</dbReference>
<protein>
    <recommendedName>
        <fullName evidence="3">Tc1-like transposase DDE domain-containing protein</fullName>
    </recommendedName>
</protein>
<dbReference type="GO" id="GO:0003676">
    <property type="term" value="F:nucleic acid binding"/>
    <property type="evidence" value="ECO:0007669"/>
    <property type="project" value="InterPro"/>
</dbReference>
<dbReference type="Proteomes" id="UP001142489">
    <property type="component" value="Unassembled WGS sequence"/>
</dbReference>
<dbReference type="Gene3D" id="3.30.420.10">
    <property type="entry name" value="Ribonuclease H-like superfamily/Ribonuclease H"/>
    <property type="match status" value="1"/>
</dbReference>
<name>A0A9Q0XR71_9SAUR</name>
<feature type="non-terminal residue" evidence="1">
    <location>
        <position position="1"/>
    </location>
</feature>
<organism evidence="1 2">
    <name type="scientific">Phrynocephalus forsythii</name>
    <dbReference type="NCBI Taxonomy" id="171643"/>
    <lineage>
        <taxon>Eukaryota</taxon>
        <taxon>Metazoa</taxon>
        <taxon>Chordata</taxon>
        <taxon>Craniata</taxon>
        <taxon>Vertebrata</taxon>
        <taxon>Euteleostomi</taxon>
        <taxon>Lepidosauria</taxon>
        <taxon>Squamata</taxon>
        <taxon>Bifurcata</taxon>
        <taxon>Unidentata</taxon>
        <taxon>Episquamata</taxon>
        <taxon>Toxicofera</taxon>
        <taxon>Iguania</taxon>
        <taxon>Acrodonta</taxon>
        <taxon>Agamidae</taxon>
        <taxon>Agaminae</taxon>
        <taxon>Phrynocephalus</taxon>
    </lineage>
</organism>
<keyword evidence="2" id="KW-1185">Reference proteome</keyword>
<sequence>KHGGDALSASSGTRNLQCAEGKMDSLKYQDILGESVMSSLRKLKLWHQWTGQQHNDPKHTSNATKAWLQKRSWKILQWPSQSPDLNLKANLWWDLKKMFAACKPKNVTQLKTVTREERPKTPWECYRKLVSGYSAHLHQVIIVERCSTMY</sequence>
<accession>A0A9Q0XR71</accession>
<dbReference type="EMBL" id="JAPFRF010000008">
    <property type="protein sequence ID" value="KAJ7324362.1"/>
    <property type="molecule type" value="Genomic_DNA"/>
</dbReference>
<dbReference type="AlphaFoldDB" id="A0A9Q0XR71"/>
<evidence type="ECO:0000313" key="1">
    <source>
        <dbReference type="EMBL" id="KAJ7324362.1"/>
    </source>
</evidence>
<dbReference type="OrthoDB" id="3263820at2759"/>
<proteinExistence type="predicted"/>